<dbReference type="InterPro" id="IPR005616">
    <property type="entry name" value="CcmH/CycL/Ccl2/NrfF_N"/>
</dbReference>
<dbReference type="Proteomes" id="UP000305674">
    <property type="component" value="Unassembled WGS sequence"/>
</dbReference>
<dbReference type="NCBIfam" id="TIGR03147">
    <property type="entry name" value="cyt_nit_nrfF"/>
    <property type="match status" value="1"/>
</dbReference>
<accession>A0A4U1B7V7</accession>
<dbReference type="Pfam" id="PF03918">
    <property type="entry name" value="CcmH"/>
    <property type="match status" value="1"/>
</dbReference>
<protein>
    <recommendedName>
        <fullName evidence="6">Formate-dependent nitrite reductase complex subunit</fullName>
    </recommendedName>
</protein>
<organism evidence="8 9">
    <name type="scientific">Ferrimonas sediminicola</name>
    <dbReference type="NCBI Taxonomy" id="2569538"/>
    <lineage>
        <taxon>Bacteria</taxon>
        <taxon>Pseudomonadati</taxon>
        <taxon>Pseudomonadota</taxon>
        <taxon>Gammaproteobacteria</taxon>
        <taxon>Alteromonadales</taxon>
        <taxon>Ferrimonadaceae</taxon>
        <taxon>Ferrimonas</taxon>
    </lineage>
</organism>
<reference evidence="8 9" key="1">
    <citation type="submission" date="2019-04" db="EMBL/GenBank/DDBJ databases">
        <authorList>
            <person name="Hwang J.C."/>
        </authorList>
    </citation>
    <scope>NUCLEOTIDE SEQUENCE [LARGE SCALE GENOMIC DNA]</scope>
    <source>
        <strain evidence="8 9">IMCC35001</strain>
    </source>
</reference>
<dbReference type="FunFam" id="1.10.8.640:FF:000001">
    <property type="entry name" value="Cytochrome c-type biogenesis protein"/>
    <property type="match status" value="1"/>
</dbReference>
<keyword evidence="3 6" id="KW-0479">Metal-binding</keyword>
<gene>
    <name evidence="8" type="primary">nrfF</name>
    <name evidence="8" type="ORF">FCL40_17660</name>
</gene>
<dbReference type="GO" id="GO:0016829">
    <property type="term" value="F:lyase activity"/>
    <property type="evidence" value="ECO:0007669"/>
    <property type="project" value="UniProtKB-KW"/>
</dbReference>
<evidence type="ECO:0000256" key="4">
    <source>
        <dbReference type="ARBA" id="ARBA00022729"/>
    </source>
</evidence>
<name>A0A4U1B7V7_9GAMM</name>
<evidence type="ECO:0000256" key="1">
    <source>
        <dbReference type="ARBA" id="ARBA00010342"/>
    </source>
</evidence>
<keyword evidence="2 6" id="KW-0349">Heme</keyword>
<feature type="domain" description="CcmH/CycL/Ccl2/NrfF N-terminal" evidence="7">
    <location>
        <begin position="9"/>
        <end position="151"/>
    </location>
</feature>
<dbReference type="InterPro" id="IPR051263">
    <property type="entry name" value="C-type_cytochrome_biogenesis"/>
</dbReference>
<feature type="transmembrane region" description="Helical" evidence="6">
    <location>
        <begin position="104"/>
        <end position="125"/>
    </location>
</feature>
<keyword evidence="6" id="KW-1133">Transmembrane helix</keyword>
<dbReference type="AlphaFoldDB" id="A0A4U1B7V7"/>
<keyword evidence="9" id="KW-1185">Reference proteome</keyword>
<dbReference type="GO" id="GO:0046872">
    <property type="term" value="F:metal ion binding"/>
    <property type="evidence" value="ECO:0007669"/>
    <property type="project" value="UniProtKB-KW"/>
</dbReference>
<keyword evidence="6" id="KW-0812">Transmembrane</keyword>
<evidence type="ECO:0000256" key="6">
    <source>
        <dbReference type="RuleBase" id="RU364112"/>
    </source>
</evidence>
<evidence type="ECO:0000313" key="8">
    <source>
        <dbReference type="EMBL" id="TKB46574.1"/>
    </source>
</evidence>
<evidence type="ECO:0000259" key="7">
    <source>
        <dbReference type="Pfam" id="PF03918"/>
    </source>
</evidence>
<evidence type="ECO:0000313" key="9">
    <source>
        <dbReference type="Proteomes" id="UP000305674"/>
    </source>
</evidence>
<keyword evidence="5 6" id="KW-0408">Iron</keyword>
<dbReference type="OrthoDB" id="9804975at2"/>
<dbReference type="GO" id="GO:0017004">
    <property type="term" value="P:cytochrome complex assembly"/>
    <property type="evidence" value="ECO:0007669"/>
    <property type="project" value="UniProtKB-ARBA"/>
</dbReference>
<comment type="function">
    <text evidence="6">Possible subunit of a heme lyase.</text>
</comment>
<dbReference type="PANTHER" id="PTHR47870:SF2">
    <property type="entry name" value="FORMATE-DEPENDENT NITRITE REDUCTASE COMPLEX SUBUNIT NRFF"/>
    <property type="match status" value="1"/>
</dbReference>
<dbReference type="EMBL" id="SWCI01000019">
    <property type="protein sequence ID" value="TKB46574.1"/>
    <property type="molecule type" value="Genomic_DNA"/>
</dbReference>
<dbReference type="CDD" id="cd16378">
    <property type="entry name" value="CcmH_N"/>
    <property type="match status" value="1"/>
</dbReference>
<evidence type="ECO:0000256" key="3">
    <source>
        <dbReference type="ARBA" id="ARBA00022723"/>
    </source>
</evidence>
<proteinExistence type="inferred from homology"/>
<keyword evidence="4 6" id="KW-0732">Signal</keyword>
<evidence type="ECO:0000256" key="2">
    <source>
        <dbReference type="ARBA" id="ARBA00022617"/>
    </source>
</evidence>
<dbReference type="InterPro" id="IPR017565">
    <property type="entry name" value="For-dep_Cytc_NO2Rdtase_NrfF"/>
</dbReference>
<comment type="similarity">
    <text evidence="1 6">Belongs to the CcmH/CycL/Ccl2/NrfF family.</text>
</comment>
<keyword evidence="6" id="KW-0472">Membrane</keyword>
<keyword evidence="8" id="KW-0456">Lyase</keyword>
<dbReference type="PANTHER" id="PTHR47870">
    <property type="entry name" value="CYTOCHROME C-TYPE BIOGENESIS PROTEIN CCMH"/>
    <property type="match status" value="1"/>
</dbReference>
<feature type="signal peptide" evidence="6">
    <location>
        <begin position="1"/>
        <end position="19"/>
    </location>
</feature>
<comment type="caution">
    <text evidence="8">The sequence shown here is derived from an EMBL/GenBank/DDBJ whole genome shotgun (WGS) entry which is preliminary data.</text>
</comment>
<dbReference type="Gene3D" id="1.10.8.640">
    <property type="entry name" value="Cytochrome C biogenesis protein"/>
    <property type="match status" value="1"/>
</dbReference>
<dbReference type="GO" id="GO:0005886">
    <property type="term" value="C:plasma membrane"/>
    <property type="evidence" value="ECO:0007669"/>
    <property type="project" value="TreeGrafter"/>
</dbReference>
<evidence type="ECO:0000256" key="5">
    <source>
        <dbReference type="ARBA" id="ARBA00023004"/>
    </source>
</evidence>
<feature type="chain" id="PRO_5021041730" description="Formate-dependent nitrite reductase complex subunit" evidence="6">
    <location>
        <begin position="20"/>
        <end position="157"/>
    </location>
</feature>
<dbReference type="InterPro" id="IPR038297">
    <property type="entry name" value="CcmH/CycL/NrfF/Ccl2_sf"/>
</dbReference>
<sequence length="157" mass="17679">MKWFGRAACLMLIAGAVHATPIDTYEFKSQENKERGLQLANELRCPQCQNQNLIDSNSPVARDLRLKVYAMVDEGKSNDEIVTYMTDRYGDFVRYRPAFDNRTLVLWLGPVAFAVIGLGVGLLFVRSQRQKGAKVAANISDADRERLAKVLKEKQGQ</sequence>